<evidence type="ECO:0000256" key="1">
    <source>
        <dbReference type="SAM" id="SignalP"/>
    </source>
</evidence>
<gene>
    <name evidence="2" type="ORF">NIES2135_58220</name>
</gene>
<dbReference type="EMBL" id="AP018203">
    <property type="protein sequence ID" value="BAY58947.1"/>
    <property type="molecule type" value="Genomic_DNA"/>
</dbReference>
<reference evidence="2 3" key="1">
    <citation type="submission" date="2017-06" db="EMBL/GenBank/DDBJ databases">
        <title>Genome sequencing of cyanobaciteial culture collection at National Institute for Environmental Studies (NIES).</title>
        <authorList>
            <person name="Hirose Y."/>
            <person name="Shimura Y."/>
            <person name="Fujisawa T."/>
            <person name="Nakamura Y."/>
            <person name="Kawachi M."/>
        </authorList>
    </citation>
    <scope>NUCLEOTIDE SEQUENCE [LARGE SCALE GENOMIC DNA]</scope>
    <source>
        <strain evidence="2 3">NIES-2135</strain>
    </source>
</reference>
<sequence length="173" mass="19865">MKSLPYWALMSVWAIAVSQFPVQAATRVACPTEIEPLVRAMLPELPGYANRITVRERLTRNRRSSVILAGRPEFEPLPLNSDRPPDLTLKQVFITTLGREYVGNTPVELQEFHWLFLTRSQRGWQLPLMFTRIGTTTPGQPITPPRESRESSIGKAIQLWLQDCDRRGIRKRN</sequence>
<feature type="chain" id="PRO_5011115737" evidence="1">
    <location>
        <begin position="25"/>
        <end position="173"/>
    </location>
</feature>
<proteinExistence type="predicted"/>
<protein>
    <submittedName>
        <fullName evidence="2">Uncharacterized protein</fullName>
    </submittedName>
</protein>
<organism evidence="2 3">
    <name type="scientific">Leptolyngbya boryana NIES-2135</name>
    <dbReference type="NCBI Taxonomy" id="1973484"/>
    <lineage>
        <taxon>Bacteria</taxon>
        <taxon>Bacillati</taxon>
        <taxon>Cyanobacteriota</taxon>
        <taxon>Cyanophyceae</taxon>
        <taxon>Leptolyngbyales</taxon>
        <taxon>Leptolyngbyaceae</taxon>
        <taxon>Leptolyngbya group</taxon>
        <taxon>Leptolyngbya</taxon>
    </lineage>
</organism>
<feature type="signal peptide" evidence="1">
    <location>
        <begin position="1"/>
        <end position="24"/>
    </location>
</feature>
<keyword evidence="1" id="KW-0732">Signal</keyword>
<name>A0A1Z4JQL3_LEPBY</name>
<evidence type="ECO:0000313" key="3">
    <source>
        <dbReference type="Proteomes" id="UP000217895"/>
    </source>
</evidence>
<accession>A0A1Z4JQL3</accession>
<keyword evidence="3" id="KW-1185">Reference proteome</keyword>
<evidence type="ECO:0000313" key="2">
    <source>
        <dbReference type="EMBL" id="BAY58947.1"/>
    </source>
</evidence>
<dbReference type="AlphaFoldDB" id="A0A1Z4JQL3"/>
<dbReference type="Proteomes" id="UP000217895">
    <property type="component" value="Chromosome"/>
</dbReference>